<comment type="similarity">
    <text evidence="2">Belongs to the peptidase M35 family.</text>
</comment>
<protein>
    <recommendedName>
        <fullName evidence="8">Lysine-specific metallo-endopeptidase domain-containing protein</fullName>
    </recommendedName>
</protein>
<sequence>MTVLSKWATNSFQVYNGDGVAADFNGLLVRYNPELAAKSNDASEFVVLTPGASFEVAHEVGNFYNYTTAGPGAFTFKPSSIFQAVELDGSLTAIEASVDGVESRLTGKLASFKFLSPASAGGTTVGARSGLQKRATYRANCSPERQTINNEAITAAEVLAKNAVTHLNANPSGSSLQTTWYGEFEKFLYDDTLKSFNTLRTAPAEWTYDCSCTDPRKYAYVYKSEYGVVYLCGLYWQIETTGAGSRADTIIHEGTHFNQVLGTSDYAYGQTACKALARDDSFRAVYNAELGSPLSDISTDAHPAEDSRALVFPDIAHYAVDVVDTKQSFIEGSPGAVH</sequence>
<dbReference type="SMART" id="SM01351">
    <property type="entry name" value="Aspzincin_M35"/>
    <property type="match status" value="1"/>
</dbReference>
<organism evidence="9 10">
    <name type="scientific">Marasmius tenuissimus</name>
    <dbReference type="NCBI Taxonomy" id="585030"/>
    <lineage>
        <taxon>Eukaryota</taxon>
        <taxon>Fungi</taxon>
        <taxon>Dikarya</taxon>
        <taxon>Basidiomycota</taxon>
        <taxon>Agaricomycotina</taxon>
        <taxon>Agaricomycetes</taxon>
        <taxon>Agaricomycetidae</taxon>
        <taxon>Agaricales</taxon>
        <taxon>Marasmiineae</taxon>
        <taxon>Marasmiaceae</taxon>
        <taxon>Marasmius</taxon>
    </lineage>
</organism>
<keyword evidence="5" id="KW-0378">Hydrolase</keyword>
<feature type="domain" description="Lysine-specific metallo-endopeptidase" evidence="8">
    <location>
        <begin position="165"/>
        <end position="289"/>
    </location>
</feature>
<keyword evidence="10" id="KW-1185">Reference proteome</keyword>
<evidence type="ECO:0000256" key="6">
    <source>
        <dbReference type="ARBA" id="ARBA00022833"/>
    </source>
</evidence>
<dbReference type="SUPFAM" id="SSF55486">
    <property type="entry name" value="Metalloproteases ('zincins'), catalytic domain"/>
    <property type="match status" value="1"/>
</dbReference>
<name>A0ABR2ZTL6_9AGAR</name>
<keyword evidence="3" id="KW-0645">Protease</keyword>
<keyword evidence="6" id="KW-0862">Zinc</keyword>
<dbReference type="InterPro" id="IPR024079">
    <property type="entry name" value="MetalloPept_cat_dom_sf"/>
</dbReference>
<evidence type="ECO:0000256" key="2">
    <source>
        <dbReference type="ARBA" id="ARBA00010279"/>
    </source>
</evidence>
<reference evidence="9 10" key="1">
    <citation type="submission" date="2024-05" db="EMBL/GenBank/DDBJ databases">
        <title>A draft genome resource for the thread blight pathogen Marasmius tenuissimus strain MS-2.</title>
        <authorList>
            <person name="Yulfo-Soto G.E."/>
            <person name="Baruah I.K."/>
            <person name="Amoako-Attah I."/>
            <person name="Bukari Y."/>
            <person name="Meinhardt L.W."/>
            <person name="Bailey B.A."/>
            <person name="Cohen S.P."/>
        </authorList>
    </citation>
    <scope>NUCLEOTIDE SEQUENCE [LARGE SCALE GENOMIC DNA]</scope>
    <source>
        <strain evidence="9 10">MS-2</strain>
    </source>
</reference>
<evidence type="ECO:0000259" key="8">
    <source>
        <dbReference type="SMART" id="SM01351"/>
    </source>
</evidence>
<dbReference type="InterPro" id="IPR050414">
    <property type="entry name" value="Fungal_M35_metalloproteases"/>
</dbReference>
<evidence type="ECO:0000313" key="10">
    <source>
        <dbReference type="Proteomes" id="UP001437256"/>
    </source>
</evidence>
<proteinExistence type="inferred from homology"/>
<dbReference type="PANTHER" id="PTHR37016:SF3">
    <property type="entry name" value="NEUTRAL PROTEASE 2-RELATED"/>
    <property type="match status" value="1"/>
</dbReference>
<comment type="caution">
    <text evidence="9">The sequence shown here is derived from an EMBL/GenBank/DDBJ whole genome shotgun (WGS) entry which is preliminary data.</text>
</comment>
<evidence type="ECO:0000256" key="4">
    <source>
        <dbReference type="ARBA" id="ARBA00022723"/>
    </source>
</evidence>
<keyword evidence="7" id="KW-0482">Metalloprotease</keyword>
<keyword evidence="4" id="KW-0479">Metal-binding</keyword>
<dbReference type="Gene3D" id="2.60.40.2970">
    <property type="match status" value="1"/>
</dbReference>
<comment type="cofactor">
    <cofactor evidence="1">
        <name>Zn(2+)</name>
        <dbReference type="ChEBI" id="CHEBI:29105"/>
    </cofactor>
</comment>
<accession>A0ABR2ZTL6</accession>
<evidence type="ECO:0000256" key="1">
    <source>
        <dbReference type="ARBA" id="ARBA00001947"/>
    </source>
</evidence>
<evidence type="ECO:0000256" key="3">
    <source>
        <dbReference type="ARBA" id="ARBA00022670"/>
    </source>
</evidence>
<evidence type="ECO:0000256" key="7">
    <source>
        <dbReference type="ARBA" id="ARBA00023049"/>
    </source>
</evidence>
<dbReference type="InterPro" id="IPR029463">
    <property type="entry name" value="Lys_MEP"/>
</dbReference>
<dbReference type="EMBL" id="JBBXMP010000066">
    <property type="protein sequence ID" value="KAL0064194.1"/>
    <property type="molecule type" value="Genomic_DNA"/>
</dbReference>
<dbReference type="Gene3D" id="3.40.390.10">
    <property type="entry name" value="Collagenase (Catalytic Domain)"/>
    <property type="match status" value="1"/>
</dbReference>
<gene>
    <name evidence="9" type="ORF">AAF712_008916</name>
</gene>
<dbReference type="Pfam" id="PF14521">
    <property type="entry name" value="Aspzincin_M35"/>
    <property type="match status" value="1"/>
</dbReference>
<evidence type="ECO:0000256" key="5">
    <source>
        <dbReference type="ARBA" id="ARBA00022801"/>
    </source>
</evidence>
<evidence type="ECO:0000313" key="9">
    <source>
        <dbReference type="EMBL" id="KAL0064194.1"/>
    </source>
</evidence>
<dbReference type="PANTHER" id="PTHR37016">
    <property type="match status" value="1"/>
</dbReference>
<dbReference type="Proteomes" id="UP001437256">
    <property type="component" value="Unassembled WGS sequence"/>
</dbReference>